<evidence type="ECO:0000313" key="3">
    <source>
        <dbReference type="Proteomes" id="UP000482800"/>
    </source>
</evidence>
<reference evidence="2 3" key="1">
    <citation type="submission" date="2020-03" db="EMBL/GenBank/DDBJ databases">
        <title>Whole genome shotgun sequence of Phytohabitans houttuyneae NBRC 108639.</title>
        <authorList>
            <person name="Komaki H."/>
            <person name="Tamura T."/>
        </authorList>
    </citation>
    <scope>NUCLEOTIDE SEQUENCE [LARGE SCALE GENOMIC DNA]</scope>
    <source>
        <strain evidence="2 3">NBRC 108639</strain>
    </source>
</reference>
<dbReference type="EMBL" id="BLPF01000001">
    <property type="protein sequence ID" value="GFJ77004.1"/>
    <property type="molecule type" value="Genomic_DNA"/>
</dbReference>
<protein>
    <submittedName>
        <fullName evidence="2">Uncharacterized protein</fullName>
    </submittedName>
</protein>
<feature type="transmembrane region" description="Helical" evidence="1">
    <location>
        <begin position="59"/>
        <end position="76"/>
    </location>
</feature>
<keyword evidence="1" id="KW-1133">Transmembrane helix</keyword>
<comment type="caution">
    <text evidence="2">The sequence shown here is derived from an EMBL/GenBank/DDBJ whole genome shotgun (WGS) entry which is preliminary data.</text>
</comment>
<organism evidence="2 3">
    <name type="scientific">Phytohabitans houttuyneae</name>
    <dbReference type="NCBI Taxonomy" id="1076126"/>
    <lineage>
        <taxon>Bacteria</taxon>
        <taxon>Bacillati</taxon>
        <taxon>Actinomycetota</taxon>
        <taxon>Actinomycetes</taxon>
        <taxon>Micromonosporales</taxon>
        <taxon>Micromonosporaceae</taxon>
    </lineage>
</organism>
<proteinExistence type="predicted"/>
<keyword evidence="1" id="KW-0812">Transmembrane</keyword>
<dbReference type="Proteomes" id="UP000482800">
    <property type="component" value="Unassembled WGS sequence"/>
</dbReference>
<accession>A0A6V8K063</accession>
<keyword evidence="1" id="KW-0472">Membrane</keyword>
<reference evidence="2 3" key="2">
    <citation type="submission" date="2020-03" db="EMBL/GenBank/DDBJ databases">
        <authorList>
            <person name="Ichikawa N."/>
            <person name="Kimura A."/>
            <person name="Kitahashi Y."/>
            <person name="Uohara A."/>
        </authorList>
    </citation>
    <scope>NUCLEOTIDE SEQUENCE [LARGE SCALE GENOMIC DNA]</scope>
    <source>
        <strain evidence="2 3">NBRC 108639</strain>
    </source>
</reference>
<dbReference type="AlphaFoldDB" id="A0A6V8K063"/>
<name>A0A6V8K063_9ACTN</name>
<keyword evidence="3" id="KW-1185">Reference proteome</keyword>
<evidence type="ECO:0000256" key="1">
    <source>
        <dbReference type="SAM" id="Phobius"/>
    </source>
</evidence>
<gene>
    <name evidence="2" type="ORF">Phou_011840</name>
</gene>
<dbReference type="RefSeq" id="WP_173054201.1">
    <property type="nucleotide sequence ID" value="NZ_BAABGO010000005.1"/>
</dbReference>
<feature type="transmembrane region" description="Helical" evidence="1">
    <location>
        <begin position="82"/>
        <end position="102"/>
    </location>
</feature>
<evidence type="ECO:0000313" key="2">
    <source>
        <dbReference type="EMBL" id="GFJ77004.1"/>
    </source>
</evidence>
<sequence>MSKERARRRAEREALAAREKAKAARRRGRREALRRLKPTLPRRRRTGTLLARRTRVERAGIAALTLVLVAAAWFLVDPLGLRLLLIALLVLALPAVVVIALGRRT</sequence>